<dbReference type="InterPro" id="IPR009554">
    <property type="entry name" value="Phageshock_PspB"/>
</dbReference>
<dbReference type="HOGENOM" id="CLU_178570_0_0_6"/>
<dbReference type="GO" id="GO:0009271">
    <property type="term" value="P:phage shock"/>
    <property type="evidence" value="ECO:0007669"/>
    <property type="project" value="InterPro"/>
</dbReference>
<dbReference type="STRING" id="357804.Ping_1617"/>
<feature type="transmembrane region" description="Helical" evidence="1">
    <location>
        <begin position="6"/>
        <end position="24"/>
    </location>
</feature>
<keyword evidence="1" id="KW-0472">Membrane</keyword>
<dbReference type="OrthoDB" id="6198106at2"/>
<dbReference type="RefSeq" id="WP_011769974.1">
    <property type="nucleotide sequence ID" value="NC_008709.1"/>
</dbReference>
<accession>A1SV99</accession>
<dbReference type="Proteomes" id="UP000000639">
    <property type="component" value="Chromosome"/>
</dbReference>
<keyword evidence="3" id="KW-1185">Reference proteome</keyword>
<keyword evidence="1" id="KW-1133">Transmembrane helix</keyword>
<gene>
    <name evidence="2" type="ordered locus">Ping_1617</name>
</gene>
<evidence type="ECO:0000256" key="1">
    <source>
        <dbReference type="SAM" id="Phobius"/>
    </source>
</evidence>
<dbReference type="Pfam" id="PF06667">
    <property type="entry name" value="PspB"/>
    <property type="match status" value="1"/>
</dbReference>
<dbReference type="GO" id="GO:0006355">
    <property type="term" value="P:regulation of DNA-templated transcription"/>
    <property type="evidence" value="ECO:0007669"/>
    <property type="project" value="InterPro"/>
</dbReference>
<protein>
    <submittedName>
        <fullName evidence="2">Phage shock B family protein</fullName>
    </submittedName>
</protein>
<proteinExistence type="predicted"/>
<dbReference type="eggNOG" id="ENOG5032YI2">
    <property type="taxonomic scope" value="Bacteria"/>
</dbReference>
<organism evidence="2 3">
    <name type="scientific">Psychromonas ingrahamii (strain DSM 17664 / CCUG 51855 / 37)</name>
    <dbReference type="NCBI Taxonomy" id="357804"/>
    <lineage>
        <taxon>Bacteria</taxon>
        <taxon>Pseudomonadati</taxon>
        <taxon>Pseudomonadota</taxon>
        <taxon>Gammaproteobacteria</taxon>
        <taxon>Alteromonadales</taxon>
        <taxon>Psychromonadaceae</taxon>
        <taxon>Psychromonas</taxon>
    </lineage>
</organism>
<sequence>MNYIATPLSIFFIFVAPLWLFLYYRSKKETGKGLSAVDQENLQSLVNRTEEMQQRIASLEEILDKEAPQWRNK</sequence>
<dbReference type="NCBIfam" id="TIGR02976">
    <property type="entry name" value="phageshock_pspB"/>
    <property type="match status" value="1"/>
</dbReference>
<dbReference type="KEGG" id="pin:Ping_1617"/>
<dbReference type="NCBIfam" id="NF006993">
    <property type="entry name" value="PRK09458.1"/>
    <property type="match status" value="1"/>
</dbReference>
<name>A1SV99_PSYIN</name>
<keyword evidence="1" id="KW-0812">Transmembrane</keyword>
<evidence type="ECO:0000313" key="2">
    <source>
        <dbReference type="EMBL" id="ABM03414.1"/>
    </source>
</evidence>
<dbReference type="AlphaFoldDB" id="A1SV99"/>
<reference evidence="2 3" key="1">
    <citation type="submission" date="2007-01" db="EMBL/GenBank/DDBJ databases">
        <title>Complete sequence of Psychromonas ingrahamii 37.</title>
        <authorList>
            <consortium name="US DOE Joint Genome Institute"/>
            <person name="Copeland A."/>
            <person name="Lucas S."/>
            <person name="Lapidus A."/>
            <person name="Barry K."/>
            <person name="Detter J.C."/>
            <person name="Glavina del Rio T."/>
            <person name="Hammon N."/>
            <person name="Israni S."/>
            <person name="Dalin E."/>
            <person name="Tice H."/>
            <person name="Pitluck S."/>
            <person name="Thompson L.S."/>
            <person name="Brettin T."/>
            <person name="Bruce D."/>
            <person name="Han C."/>
            <person name="Tapia R."/>
            <person name="Schmutz J."/>
            <person name="Larimer F."/>
            <person name="Land M."/>
            <person name="Hauser L."/>
            <person name="Kyrpides N."/>
            <person name="Ivanova N."/>
            <person name="Staley J."/>
            <person name="Richardson P."/>
        </authorList>
    </citation>
    <scope>NUCLEOTIDE SEQUENCE [LARGE SCALE GENOMIC DNA]</scope>
    <source>
        <strain evidence="2 3">37</strain>
    </source>
</reference>
<dbReference type="EMBL" id="CP000510">
    <property type="protein sequence ID" value="ABM03414.1"/>
    <property type="molecule type" value="Genomic_DNA"/>
</dbReference>
<evidence type="ECO:0000313" key="3">
    <source>
        <dbReference type="Proteomes" id="UP000000639"/>
    </source>
</evidence>